<dbReference type="SUPFAM" id="SSF49401">
    <property type="entry name" value="Bacterial adhesins"/>
    <property type="match status" value="1"/>
</dbReference>
<organism evidence="8">
    <name type="scientific">Citrobacter freundii</name>
    <dbReference type="NCBI Taxonomy" id="546"/>
    <lineage>
        <taxon>Bacteria</taxon>
        <taxon>Pseudomonadati</taxon>
        <taxon>Pseudomonadota</taxon>
        <taxon>Gammaproteobacteria</taxon>
        <taxon>Enterobacterales</taxon>
        <taxon>Enterobacteriaceae</taxon>
        <taxon>Citrobacter</taxon>
        <taxon>Citrobacter freundii complex</taxon>
    </lineage>
</organism>
<evidence type="ECO:0000256" key="2">
    <source>
        <dbReference type="ARBA" id="ARBA00006671"/>
    </source>
</evidence>
<evidence type="ECO:0000256" key="1">
    <source>
        <dbReference type="ARBA" id="ARBA00004561"/>
    </source>
</evidence>
<reference evidence="10" key="3">
    <citation type="submission" date="2022-12" db="EMBL/GenBank/DDBJ databases">
        <title>2953647.</title>
        <authorList>
            <person name="Hergert J."/>
            <person name="Casey R."/>
            <person name="Wagner J."/>
            <person name="Young E.L."/>
            <person name="Oakeson K.F."/>
        </authorList>
    </citation>
    <scope>NUCLEOTIDE SEQUENCE</scope>
    <source>
        <strain evidence="10">2953647</strain>
    </source>
</reference>
<evidence type="ECO:0000313" key="9">
    <source>
        <dbReference type="EMBL" id="EMN4144858.1"/>
    </source>
</evidence>
<dbReference type="Pfam" id="PF00419">
    <property type="entry name" value="Fimbrial"/>
    <property type="match status" value="1"/>
</dbReference>
<dbReference type="GeneID" id="87001153"/>
<reference evidence="8" key="2">
    <citation type="submission" date="2021-07" db="EMBL/GenBank/DDBJ databases">
        <authorList>
            <consortium name="Clinical and Environmental Microbiology Branch: Whole genome sequencing antimicrobial resistance pathogens in the healthcare setting"/>
        </authorList>
    </citation>
    <scope>NUCLEOTIDE SEQUENCE</scope>
    <source>
        <strain evidence="8">2021DK-00049</strain>
        <strain evidence="9">2023GN-00102</strain>
    </source>
</reference>
<evidence type="ECO:0000259" key="6">
    <source>
        <dbReference type="Pfam" id="PF00419"/>
    </source>
</evidence>
<evidence type="ECO:0000256" key="3">
    <source>
        <dbReference type="ARBA" id="ARBA00022729"/>
    </source>
</evidence>
<evidence type="ECO:0000256" key="5">
    <source>
        <dbReference type="SAM" id="SignalP"/>
    </source>
</evidence>
<dbReference type="RefSeq" id="WP_003836094.1">
    <property type="nucleotide sequence ID" value="NZ_CABIZU010000001.1"/>
</dbReference>
<accession>A0A0D7LIM0</accession>
<sequence length="193" mass="20221">MKFIPIALLLISTPLWAANSTNTNVLTVKAELVTGSCDITASDVDLGDLDASEFAAGGAWANLSATTKGNVPTQPLKISFRCDSGSLAKTLVLSFKPQKAQLTGNQIFPNEYTGPMTAAGNVGVVVFEGRTSPVAINVLNKDNTSAVNIVNYKGSTTTYSDITLSARFQKVDSAKTVTPGGVLSQVQISVSYK</sequence>
<comment type="subcellular location">
    <subcellularLocation>
        <location evidence="1">Fimbrium</location>
    </subcellularLocation>
</comment>
<dbReference type="Proteomes" id="UP001164536">
    <property type="component" value="Chromosome"/>
</dbReference>
<evidence type="ECO:0000313" key="8">
    <source>
        <dbReference type="EMBL" id="EHT9938875.1"/>
    </source>
</evidence>
<dbReference type="InterPro" id="IPR000259">
    <property type="entry name" value="Adhesion_dom_fimbrial"/>
</dbReference>
<comment type="similarity">
    <text evidence="2">Belongs to the fimbrial protein family.</text>
</comment>
<keyword evidence="12" id="KW-1185">Reference proteome</keyword>
<name>A0A0D7LIM0_CITFR</name>
<dbReference type="Proteomes" id="UP000263627">
    <property type="component" value="Chromosome"/>
</dbReference>
<dbReference type="EMBL" id="ABBJDF010000009">
    <property type="protein sequence ID" value="EHT9938875.1"/>
    <property type="molecule type" value="Genomic_DNA"/>
</dbReference>
<dbReference type="GO" id="GO:0009289">
    <property type="term" value="C:pilus"/>
    <property type="evidence" value="ECO:0007669"/>
    <property type="project" value="UniProtKB-SubCell"/>
</dbReference>
<proteinExistence type="inferred from homology"/>
<protein>
    <submittedName>
        <fullName evidence="7 8">Fimbrial protein</fullName>
    </submittedName>
</protein>
<evidence type="ECO:0000256" key="4">
    <source>
        <dbReference type="ARBA" id="ARBA00023263"/>
    </source>
</evidence>
<dbReference type="EMBL" id="CP032184">
    <property type="protein sequence ID" value="AXZ48306.1"/>
    <property type="molecule type" value="Genomic_DNA"/>
</dbReference>
<gene>
    <name evidence="7" type="ORF">AM363_15885</name>
    <name evidence="8" type="ORF">KY227_001938</name>
    <name evidence="10" type="ORF">O4000_11755</name>
    <name evidence="9" type="ORF">PQQ21_002112</name>
</gene>
<feature type="signal peptide" evidence="5">
    <location>
        <begin position="1"/>
        <end position="17"/>
    </location>
</feature>
<dbReference type="GO" id="GO:0043709">
    <property type="term" value="P:cell adhesion involved in single-species biofilm formation"/>
    <property type="evidence" value="ECO:0007669"/>
    <property type="project" value="TreeGrafter"/>
</dbReference>
<keyword evidence="4" id="KW-0281">Fimbrium</keyword>
<dbReference type="InterPro" id="IPR036937">
    <property type="entry name" value="Adhesion_dom_fimbrial_sf"/>
</dbReference>
<dbReference type="EMBL" id="ABKLER030000007">
    <property type="protein sequence ID" value="EMN4144858.1"/>
    <property type="molecule type" value="Genomic_DNA"/>
</dbReference>
<dbReference type="Gene3D" id="2.60.40.1090">
    <property type="entry name" value="Fimbrial-type adhesion domain"/>
    <property type="match status" value="1"/>
</dbReference>
<evidence type="ECO:0000313" key="10">
    <source>
        <dbReference type="EMBL" id="WAZ59526.1"/>
    </source>
</evidence>
<dbReference type="AlphaFoldDB" id="A0A0D7LIM0"/>
<evidence type="ECO:0000313" key="12">
    <source>
        <dbReference type="Proteomes" id="UP001164536"/>
    </source>
</evidence>
<evidence type="ECO:0000313" key="7">
    <source>
        <dbReference type="EMBL" id="AXZ48306.1"/>
    </source>
</evidence>
<dbReference type="EMBL" id="CP114564">
    <property type="protein sequence ID" value="WAZ59526.1"/>
    <property type="molecule type" value="Genomic_DNA"/>
</dbReference>
<feature type="domain" description="Fimbrial-type adhesion" evidence="6">
    <location>
        <begin position="29"/>
        <end position="193"/>
    </location>
</feature>
<evidence type="ECO:0000313" key="11">
    <source>
        <dbReference type="Proteomes" id="UP000263627"/>
    </source>
</evidence>
<dbReference type="InterPro" id="IPR008966">
    <property type="entry name" value="Adhesion_dom_sf"/>
</dbReference>
<dbReference type="InterPro" id="IPR050263">
    <property type="entry name" value="Bact_Fimbrial_Adh_Pro"/>
</dbReference>
<feature type="chain" id="PRO_5014223534" evidence="5">
    <location>
        <begin position="18"/>
        <end position="193"/>
    </location>
</feature>
<reference evidence="7 11" key="1">
    <citation type="submission" date="2018-09" db="EMBL/GenBank/DDBJ databases">
        <title>Whole genome sequencing of Citrobacter freundii AR_0116.</title>
        <authorList>
            <person name="Conlan S."/>
            <person name="Thomas P.J."/>
            <person name="Mullikin J."/>
            <person name="Frank K.M."/>
            <person name="Segre J.A."/>
        </authorList>
    </citation>
    <scope>NUCLEOTIDE SEQUENCE [LARGE SCALE GENOMIC DNA]</scope>
    <source>
        <strain evidence="7 11">AR_0116</strain>
    </source>
</reference>
<dbReference type="PANTHER" id="PTHR33420:SF3">
    <property type="entry name" value="FIMBRIAL SUBUNIT ELFA"/>
    <property type="match status" value="1"/>
</dbReference>
<dbReference type="PANTHER" id="PTHR33420">
    <property type="entry name" value="FIMBRIAL SUBUNIT ELFA-RELATED"/>
    <property type="match status" value="1"/>
</dbReference>
<keyword evidence="3 5" id="KW-0732">Signal</keyword>